<dbReference type="InterPro" id="IPR019644">
    <property type="entry name" value="DUF2508"/>
</dbReference>
<comment type="caution">
    <text evidence="1">The sequence shown here is derived from an EMBL/GenBank/DDBJ whole genome shotgun (WGS) entry which is preliminary data.</text>
</comment>
<protein>
    <submittedName>
        <fullName evidence="1">Uncharacterized protein DUF2508</fullName>
    </submittedName>
</protein>
<sequence length="96" mass="11254">MRLDKNFLSISNLANIFEGIHTKVTDLYEDDRVPENELVDIVKRAHDEWKEAERLFQNVSDPDLVDHAIFRVEAAKARYIYLVKKAKEEGARANFY</sequence>
<dbReference type="EMBL" id="SLYC01000017">
    <property type="protein sequence ID" value="TCQ02255.1"/>
    <property type="molecule type" value="Genomic_DNA"/>
</dbReference>
<evidence type="ECO:0000313" key="2">
    <source>
        <dbReference type="Proteomes" id="UP000295504"/>
    </source>
</evidence>
<proteinExistence type="predicted"/>
<dbReference type="AlphaFoldDB" id="A0A4R2TLY5"/>
<reference evidence="1 2" key="1">
    <citation type="submission" date="2019-03" db="EMBL/GenBank/DDBJ databases">
        <title>Genomic Encyclopedia of Type Strains, Phase IV (KMG-IV): sequencing the most valuable type-strain genomes for metagenomic binning, comparative biology and taxonomic classification.</title>
        <authorList>
            <person name="Goeker M."/>
        </authorList>
    </citation>
    <scope>NUCLEOTIDE SEQUENCE [LARGE SCALE GENOMIC DNA]</scope>
    <source>
        <strain evidence="1 2">DSM 100013</strain>
    </source>
</reference>
<dbReference type="Proteomes" id="UP000295504">
    <property type="component" value="Unassembled WGS sequence"/>
</dbReference>
<dbReference type="Pfam" id="PF10704">
    <property type="entry name" value="DUF2508"/>
    <property type="match status" value="1"/>
</dbReference>
<dbReference type="RefSeq" id="WP_243098223.1">
    <property type="nucleotide sequence ID" value="NZ_CP058648.1"/>
</dbReference>
<organism evidence="1 2">
    <name type="scientific">Serpentinicella alkaliphila</name>
    <dbReference type="NCBI Taxonomy" id="1734049"/>
    <lineage>
        <taxon>Bacteria</taxon>
        <taxon>Bacillati</taxon>
        <taxon>Bacillota</taxon>
        <taxon>Clostridia</taxon>
        <taxon>Peptostreptococcales</taxon>
        <taxon>Natronincolaceae</taxon>
        <taxon>Serpentinicella</taxon>
    </lineage>
</organism>
<accession>A0A4R2TLY5</accession>
<keyword evidence="2" id="KW-1185">Reference proteome</keyword>
<evidence type="ECO:0000313" key="1">
    <source>
        <dbReference type="EMBL" id="TCQ02255.1"/>
    </source>
</evidence>
<name>A0A4R2TLY5_9FIRM</name>
<gene>
    <name evidence="1" type="ORF">EDD79_101730</name>
</gene>